<evidence type="ECO:0000313" key="2">
    <source>
        <dbReference type="EMBL" id="MBX51727.1"/>
    </source>
</evidence>
<feature type="transmembrane region" description="Helical" evidence="1">
    <location>
        <begin position="15"/>
        <end position="34"/>
    </location>
</feature>
<name>A0A2P2PAJ6_RHIMU</name>
<keyword evidence="1" id="KW-0812">Transmembrane</keyword>
<protein>
    <submittedName>
        <fullName evidence="2">Uncharacterized protein</fullName>
    </submittedName>
</protein>
<organism evidence="2">
    <name type="scientific">Rhizophora mucronata</name>
    <name type="common">Asiatic mangrove</name>
    <dbReference type="NCBI Taxonomy" id="61149"/>
    <lineage>
        <taxon>Eukaryota</taxon>
        <taxon>Viridiplantae</taxon>
        <taxon>Streptophyta</taxon>
        <taxon>Embryophyta</taxon>
        <taxon>Tracheophyta</taxon>
        <taxon>Spermatophyta</taxon>
        <taxon>Magnoliopsida</taxon>
        <taxon>eudicotyledons</taxon>
        <taxon>Gunneridae</taxon>
        <taxon>Pentapetalae</taxon>
        <taxon>rosids</taxon>
        <taxon>fabids</taxon>
        <taxon>Malpighiales</taxon>
        <taxon>Rhizophoraceae</taxon>
        <taxon>Rhizophora</taxon>
    </lineage>
</organism>
<accession>A0A2P2PAJ6</accession>
<sequence length="41" mass="4720">MHTFLIVNERRKFGYSSHCVVLAVNLAYNLLILLSHKSFLA</sequence>
<evidence type="ECO:0000256" key="1">
    <source>
        <dbReference type="SAM" id="Phobius"/>
    </source>
</evidence>
<proteinExistence type="predicted"/>
<dbReference type="EMBL" id="GGEC01071243">
    <property type="protein sequence ID" value="MBX51727.1"/>
    <property type="molecule type" value="Transcribed_RNA"/>
</dbReference>
<dbReference type="AlphaFoldDB" id="A0A2P2PAJ6"/>
<keyword evidence="1" id="KW-1133">Transmembrane helix</keyword>
<reference evidence="2" key="1">
    <citation type="submission" date="2018-02" db="EMBL/GenBank/DDBJ databases">
        <title>Rhizophora mucronata_Transcriptome.</title>
        <authorList>
            <person name="Meera S.P."/>
            <person name="Sreeshan A."/>
            <person name="Augustine A."/>
        </authorList>
    </citation>
    <scope>NUCLEOTIDE SEQUENCE</scope>
    <source>
        <tissue evidence="2">Leaf</tissue>
    </source>
</reference>
<keyword evidence="1" id="KW-0472">Membrane</keyword>